<sequence>MYQVLGCARKMGTSSEDDCNRLIVDESFKLLVIINQSPASTPYPAVTTATVSGGYAIASNPRGCR</sequence>
<keyword evidence="2" id="KW-1185">Reference proteome</keyword>
<comment type="caution">
    <text evidence="1">The sequence shown here is derived from an EMBL/GenBank/DDBJ whole genome shotgun (WGS) entry which is preliminary data.</text>
</comment>
<protein>
    <submittedName>
        <fullName evidence="1">Uncharacterized protein</fullName>
    </submittedName>
</protein>
<proteinExistence type="predicted"/>
<reference evidence="1 2" key="1">
    <citation type="submission" date="2024-01" db="EMBL/GenBank/DDBJ databases">
        <title>Genome assemblies of Stephania.</title>
        <authorList>
            <person name="Yang L."/>
        </authorList>
    </citation>
    <scope>NUCLEOTIDE SEQUENCE [LARGE SCALE GENOMIC DNA]</scope>
    <source>
        <strain evidence="1">YNDBR</strain>
        <tissue evidence="1">Leaf</tissue>
    </source>
</reference>
<name>A0AAP0KZE1_9MAGN</name>
<organism evidence="1 2">
    <name type="scientific">Stephania yunnanensis</name>
    <dbReference type="NCBI Taxonomy" id="152371"/>
    <lineage>
        <taxon>Eukaryota</taxon>
        <taxon>Viridiplantae</taxon>
        <taxon>Streptophyta</taxon>
        <taxon>Embryophyta</taxon>
        <taxon>Tracheophyta</taxon>
        <taxon>Spermatophyta</taxon>
        <taxon>Magnoliopsida</taxon>
        <taxon>Ranunculales</taxon>
        <taxon>Menispermaceae</taxon>
        <taxon>Menispermoideae</taxon>
        <taxon>Cissampelideae</taxon>
        <taxon>Stephania</taxon>
    </lineage>
</organism>
<evidence type="ECO:0000313" key="2">
    <source>
        <dbReference type="Proteomes" id="UP001420932"/>
    </source>
</evidence>
<dbReference type="AlphaFoldDB" id="A0AAP0KZE1"/>
<evidence type="ECO:0000313" key="1">
    <source>
        <dbReference type="EMBL" id="KAK9160654.1"/>
    </source>
</evidence>
<dbReference type="EMBL" id="JBBNAF010000003">
    <property type="protein sequence ID" value="KAK9160654.1"/>
    <property type="molecule type" value="Genomic_DNA"/>
</dbReference>
<gene>
    <name evidence="1" type="ORF">Syun_006995</name>
</gene>
<dbReference type="Proteomes" id="UP001420932">
    <property type="component" value="Unassembled WGS sequence"/>
</dbReference>
<accession>A0AAP0KZE1</accession>